<comment type="caution">
    <text evidence="2">The sequence shown here is derived from an EMBL/GenBank/DDBJ whole genome shotgun (WGS) entry which is preliminary data.</text>
</comment>
<gene>
    <name evidence="2" type="ORF">COZ78_00685</name>
</gene>
<evidence type="ECO:0000313" key="2">
    <source>
        <dbReference type="EMBL" id="PIX03369.1"/>
    </source>
</evidence>
<reference evidence="3" key="1">
    <citation type="submission" date="2017-09" db="EMBL/GenBank/DDBJ databases">
        <title>Depth-based differentiation of microbial function through sediment-hosted aquifers and enrichment of novel symbionts in the deep terrestrial subsurface.</title>
        <authorList>
            <person name="Probst A.J."/>
            <person name="Ladd B."/>
            <person name="Jarett J.K."/>
            <person name="Geller-Mcgrath D.E."/>
            <person name="Sieber C.M.K."/>
            <person name="Emerson J.B."/>
            <person name="Anantharaman K."/>
            <person name="Thomas B.C."/>
            <person name="Malmstrom R."/>
            <person name="Stieglmeier M."/>
            <person name="Klingl A."/>
            <person name="Woyke T."/>
            <person name="Ryan C.M."/>
            <person name="Banfield J.F."/>
        </authorList>
    </citation>
    <scope>NUCLEOTIDE SEQUENCE [LARGE SCALE GENOMIC DNA]</scope>
</reference>
<evidence type="ECO:0000313" key="3">
    <source>
        <dbReference type="Proteomes" id="UP000230505"/>
    </source>
</evidence>
<evidence type="ECO:0000256" key="1">
    <source>
        <dbReference type="SAM" id="MobiDB-lite"/>
    </source>
</evidence>
<feature type="region of interest" description="Disordered" evidence="1">
    <location>
        <begin position="72"/>
        <end position="95"/>
    </location>
</feature>
<accession>A0A2M7IYY6</accession>
<proteinExistence type="predicted"/>
<dbReference type="Proteomes" id="UP000230505">
    <property type="component" value="Unassembled WGS sequence"/>
</dbReference>
<sequence>MASLLHVCCEGCGCRPVLPISVDEFTCLKKHHPEIVKEFLQFKICFVFCRAIDGYVMFQSDDSKVEINQKGGVMAKKKRQGNGRKGKGNHPGRPSMCEKIPGEGACIKQLTSTRPRICMNCKVPEILTVWIKVFGR</sequence>
<dbReference type="AlphaFoldDB" id="A0A2M7IYY6"/>
<protein>
    <submittedName>
        <fullName evidence="2">Uncharacterized protein</fullName>
    </submittedName>
</protein>
<dbReference type="EMBL" id="PFHV01000018">
    <property type="protein sequence ID" value="PIX03369.1"/>
    <property type="molecule type" value="Genomic_DNA"/>
</dbReference>
<organism evidence="2 3">
    <name type="scientific">bacterium (Candidatus Gribaldobacteria) CG_4_8_14_3_um_filter_42_11</name>
    <dbReference type="NCBI Taxonomy" id="2014267"/>
    <lineage>
        <taxon>Bacteria</taxon>
        <taxon>Candidatus Gribaldobacteria</taxon>
    </lineage>
</organism>
<feature type="compositionally biased region" description="Basic residues" evidence="1">
    <location>
        <begin position="75"/>
        <end position="90"/>
    </location>
</feature>
<name>A0A2M7IYY6_9BACT</name>